<dbReference type="SUPFAM" id="SSF50814">
    <property type="entry name" value="Lipocalins"/>
    <property type="match status" value="1"/>
</dbReference>
<name>A0ABR3J7B4_9AGAR</name>
<evidence type="ECO:0000313" key="2">
    <source>
        <dbReference type="Proteomes" id="UP001556367"/>
    </source>
</evidence>
<keyword evidence="2" id="KW-1185">Reference proteome</keyword>
<dbReference type="EMBL" id="JASNQZ010000011">
    <property type="protein sequence ID" value="KAL0951390.1"/>
    <property type="molecule type" value="Genomic_DNA"/>
</dbReference>
<protein>
    <submittedName>
        <fullName evidence="1">Uncharacterized protein</fullName>
    </submittedName>
</protein>
<comment type="caution">
    <text evidence="1">The sequence shown here is derived from an EMBL/GenBank/DDBJ whole genome shotgun (WGS) entry which is preliminary data.</text>
</comment>
<organism evidence="1 2">
    <name type="scientific">Hohenbuehelia grisea</name>
    <dbReference type="NCBI Taxonomy" id="104357"/>
    <lineage>
        <taxon>Eukaryota</taxon>
        <taxon>Fungi</taxon>
        <taxon>Dikarya</taxon>
        <taxon>Basidiomycota</taxon>
        <taxon>Agaricomycotina</taxon>
        <taxon>Agaricomycetes</taxon>
        <taxon>Agaricomycetidae</taxon>
        <taxon>Agaricales</taxon>
        <taxon>Pleurotineae</taxon>
        <taxon>Pleurotaceae</taxon>
        <taxon>Hohenbuehelia</taxon>
    </lineage>
</organism>
<dbReference type="InterPro" id="IPR012674">
    <property type="entry name" value="Calycin"/>
</dbReference>
<dbReference type="PANTHER" id="PTHR38115">
    <property type="entry name" value="LIPOCALIN-LIKE DOMAIN-CONTAINING PROTEIN"/>
    <property type="match status" value="1"/>
</dbReference>
<evidence type="ECO:0000313" key="1">
    <source>
        <dbReference type="EMBL" id="KAL0951390.1"/>
    </source>
</evidence>
<proteinExistence type="predicted"/>
<reference evidence="2" key="1">
    <citation type="submission" date="2024-06" db="EMBL/GenBank/DDBJ databases">
        <title>Multi-omics analyses provide insights into the biosynthesis of the anticancer antibiotic pleurotin in Hohenbuehelia grisea.</title>
        <authorList>
            <person name="Weaver J.A."/>
            <person name="Alberti F."/>
        </authorList>
    </citation>
    <scope>NUCLEOTIDE SEQUENCE [LARGE SCALE GENOMIC DNA]</scope>
    <source>
        <strain evidence="2">T-177</strain>
    </source>
</reference>
<dbReference type="InterPro" id="IPR053037">
    <property type="entry name" value="Pericyclase_pydY-like"/>
</dbReference>
<dbReference type="PANTHER" id="PTHR38115:SF1">
    <property type="entry name" value="LIPOCALIN-LIKE DOMAIN-CONTAINING PROTEIN"/>
    <property type="match status" value="1"/>
</dbReference>
<dbReference type="Proteomes" id="UP001556367">
    <property type="component" value="Unassembled WGS sequence"/>
</dbReference>
<gene>
    <name evidence="1" type="ORF">HGRIS_008086</name>
</gene>
<accession>A0ABR3J7B4</accession>
<sequence>MAVPADLTTLNITGKYLMNKTLSDSTDEILQLQGVGWLTRKAISMGSLTLTIKHYKNDAGVEHIDIDQTLTGGIPGTKEERVLNWEDRIHHDHIFGHVVGKSKRVKVEDIEEEHLKKDWTEDTLAHEIIYTYVESDTPKSGTTWVAIQTWGFEIIDGVKRYTRHVHFTGPKGQVITRRLVYDYLEPIPES</sequence>